<evidence type="ECO:0000313" key="8">
    <source>
        <dbReference type="Proteomes" id="UP000594262"/>
    </source>
</evidence>
<dbReference type="InterPro" id="IPR005828">
    <property type="entry name" value="MFS_sugar_transport-like"/>
</dbReference>
<feature type="domain" description="Major facilitator superfamily (MFS) profile" evidence="6">
    <location>
        <begin position="104"/>
        <end position="519"/>
    </location>
</feature>
<feature type="transmembrane region" description="Helical" evidence="5">
    <location>
        <begin position="407"/>
        <end position="425"/>
    </location>
</feature>
<dbReference type="InterPro" id="IPR005829">
    <property type="entry name" value="Sugar_transporter_CS"/>
</dbReference>
<feature type="transmembrane region" description="Helical" evidence="5">
    <location>
        <begin position="182"/>
        <end position="200"/>
    </location>
</feature>
<keyword evidence="3 5" id="KW-1133">Transmembrane helix</keyword>
<dbReference type="Proteomes" id="UP000594262">
    <property type="component" value="Unplaced"/>
</dbReference>
<dbReference type="InterPro" id="IPR020846">
    <property type="entry name" value="MFS_dom"/>
</dbReference>
<evidence type="ECO:0000256" key="2">
    <source>
        <dbReference type="ARBA" id="ARBA00022692"/>
    </source>
</evidence>
<feature type="transmembrane region" description="Helical" evidence="5">
    <location>
        <begin position="239"/>
        <end position="261"/>
    </location>
</feature>
<evidence type="ECO:0000259" key="6">
    <source>
        <dbReference type="PROSITE" id="PS50850"/>
    </source>
</evidence>
<dbReference type="PANTHER" id="PTHR24064">
    <property type="entry name" value="SOLUTE CARRIER FAMILY 22 MEMBER"/>
    <property type="match status" value="1"/>
</dbReference>
<sequence>MCSWFGFCGSCKPNFKSCRSRKSTGDLTMSSTESLAMEETEKSNSLQPIERLNVDGFLRMVGGFGKFQIILDIVCCIIMCPFTFHVLIMYFAALQPEWKCVENSTVCLLNGTFTSENDFRCQIPRSEWEYMKPREYSIVTEFDIYCDRDWMIYMTTSILFIGWMFGAIFIGWLADNYGRRKTMLLSIVMVLTASLIAPFVNNIYVFIIFRFIVGFFIPGGGVIMFVLISEIVNDKYRPLAGIILWVFFTLILCVMGLLAYLIPKWKILFIICTAPFFATLPLFKFIPESVRWLRLKGKIEEALEIFQRIADWNGRKLNPNASLSMVQGVEHSSNPLDLFKTKRMAIKTLIQGFAWMVNGMVYYGISLASDDLGGSLYLNYVLVSLIELPAHVFAIDFSNRFGRRKTTSISMILAGILTLVVAFIPKSHNEFRVMFGMLGKMLITVSFDVIYTWSVEIYPTNIRSEAMGFLQITSRIGAASAPWIAKAVKVIHNTLPFLIMGVLGLLAGIACSILPETKGQETQETENDVTEEVFFMDEFK</sequence>
<feature type="transmembrane region" description="Helical" evidence="5">
    <location>
        <begin position="431"/>
        <end position="454"/>
    </location>
</feature>
<feature type="transmembrane region" description="Helical" evidence="5">
    <location>
        <begin position="267"/>
        <end position="286"/>
    </location>
</feature>
<feature type="transmembrane region" description="Helical" evidence="5">
    <location>
        <begin position="69"/>
        <end position="93"/>
    </location>
</feature>
<dbReference type="EnsemblMetazoa" id="CLYHEMT012758.1">
    <property type="protein sequence ID" value="CLYHEMP012758.1"/>
    <property type="gene ID" value="CLYHEMG012758"/>
</dbReference>
<feature type="transmembrane region" description="Helical" evidence="5">
    <location>
        <begin position="206"/>
        <end position="227"/>
    </location>
</feature>
<protein>
    <recommendedName>
        <fullName evidence="6">Major facilitator superfamily (MFS) profile domain-containing protein</fullName>
    </recommendedName>
</protein>
<dbReference type="GO" id="GO:0022857">
    <property type="term" value="F:transmembrane transporter activity"/>
    <property type="evidence" value="ECO:0007669"/>
    <property type="project" value="InterPro"/>
</dbReference>
<accession>A0A7M5WT68</accession>
<dbReference type="GO" id="GO:0016020">
    <property type="term" value="C:membrane"/>
    <property type="evidence" value="ECO:0007669"/>
    <property type="project" value="UniProtKB-SubCell"/>
</dbReference>
<feature type="transmembrane region" description="Helical" evidence="5">
    <location>
        <begin position="150"/>
        <end position="170"/>
    </location>
</feature>
<dbReference type="PROSITE" id="PS00216">
    <property type="entry name" value="SUGAR_TRANSPORT_1"/>
    <property type="match status" value="1"/>
</dbReference>
<dbReference type="CDD" id="cd17317">
    <property type="entry name" value="MFS_SLC22"/>
    <property type="match status" value="1"/>
</dbReference>
<proteinExistence type="predicted"/>
<reference evidence="7" key="1">
    <citation type="submission" date="2021-01" db="UniProtKB">
        <authorList>
            <consortium name="EnsemblMetazoa"/>
        </authorList>
    </citation>
    <scope>IDENTIFICATION</scope>
</reference>
<comment type="subcellular location">
    <subcellularLocation>
        <location evidence="1">Membrane</location>
        <topology evidence="1">Multi-pass membrane protein</topology>
    </subcellularLocation>
</comment>
<evidence type="ECO:0000256" key="3">
    <source>
        <dbReference type="ARBA" id="ARBA00022989"/>
    </source>
</evidence>
<feature type="transmembrane region" description="Helical" evidence="5">
    <location>
        <begin position="377"/>
        <end position="395"/>
    </location>
</feature>
<feature type="transmembrane region" description="Helical" evidence="5">
    <location>
        <begin position="497"/>
        <end position="514"/>
    </location>
</feature>
<organism evidence="7 8">
    <name type="scientific">Clytia hemisphaerica</name>
    <dbReference type="NCBI Taxonomy" id="252671"/>
    <lineage>
        <taxon>Eukaryota</taxon>
        <taxon>Metazoa</taxon>
        <taxon>Cnidaria</taxon>
        <taxon>Hydrozoa</taxon>
        <taxon>Hydroidolina</taxon>
        <taxon>Leptothecata</taxon>
        <taxon>Obeliida</taxon>
        <taxon>Clytiidae</taxon>
        <taxon>Clytia</taxon>
    </lineage>
</organism>
<dbReference type="Gene3D" id="1.20.1250.20">
    <property type="entry name" value="MFS general substrate transporter like domains"/>
    <property type="match status" value="1"/>
</dbReference>
<evidence type="ECO:0000313" key="7">
    <source>
        <dbReference type="EnsemblMetazoa" id="CLYHEMP012758.1"/>
    </source>
</evidence>
<dbReference type="InterPro" id="IPR036259">
    <property type="entry name" value="MFS_trans_sf"/>
</dbReference>
<keyword evidence="2 5" id="KW-0812">Transmembrane</keyword>
<keyword evidence="8" id="KW-1185">Reference proteome</keyword>
<evidence type="ECO:0000256" key="5">
    <source>
        <dbReference type="SAM" id="Phobius"/>
    </source>
</evidence>
<keyword evidence="4 5" id="KW-0472">Membrane</keyword>
<evidence type="ECO:0000256" key="4">
    <source>
        <dbReference type="ARBA" id="ARBA00023136"/>
    </source>
</evidence>
<dbReference type="SUPFAM" id="SSF103473">
    <property type="entry name" value="MFS general substrate transporter"/>
    <property type="match status" value="1"/>
</dbReference>
<evidence type="ECO:0000256" key="1">
    <source>
        <dbReference type="ARBA" id="ARBA00004141"/>
    </source>
</evidence>
<dbReference type="OrthoDB" id="5958014at2759"/>
<feature type="transmembrane region" description="Helical" evidence="5">
    <location>
        <begin position="348"/>
        <end position="365"/>
    </location>
</feature>
<name>A0A7M5WT68_9CNID</name>
<dbReference type="Pfam" id="PF00083">
    <property type="entry name" value="Sugar_tr"/>
    <property type="match status" value="1"/>
</dbReference>
<dbReference type="AlphaFoldDB" id="A0A7M5WT68"/>
<dbReference type="PROSITE" id="PS50850">
    <property type="entry name" value="MFS"/>
    <property type="match status" value="1"/>
</dbReference>